<evidence type="ECO:0000256" key="5">
    <source>
        <dbReference type="ARBA" id="ARBA00022475"/>
    </source>
</evidence>
<evidence type="ECO:0000256" key="11">
    <source>
        <dbReference type="ARBA" id="ARBA00032707"/>
    </source>
</evidence>
<evidence type="ECO:0000256" key="4">
    <source>
        <dbReference type="ARBA" id="ARBA00021581"/>
    </source>
</evidence>
<keyword evidence="10 14" id="KW-0046">Antibiotic resistance</keyword>
<dbReference type="PANTHER" id="PTHR30622">
    <property type="entry name" value="UNDECAPRENYL-DIPHOSPHATASE"/>
    <property type="match status" value="1"/>
</dbReference>
<evidence type="ECO:0000256" key="13">
    <source>
        <dbReference type="ARBA" id="ARBA00047594"/>
    </source>
</evidence>
<comment type="caution">
    <text evidence="15">The sequence shown here is derived from an EMBL/GenBank/DDBJ whole genome shotgun (WGS) entry which is preliminary data.</text>
</comment>
<evidence type="ECO:0000256" key="14">
    <source>
        <dbReference type="HAMAP-Rule" id="MF_01006"/>
    </source>
</evidence>
<dbReference type="Pfam" id="PF02673">
    <property type="entry name" value="BacA"/>
    <property type="match status" value="1"/>
</dbReference>
<comment type="subcellular location">
    <subcellularLocation>
        <location evidence="1 14">Cell membrane</location>
        <topology evidence="1 14">Multi-pass membrane protein</topology>
    </subcellularLocation>
</comment>
<evidence type="ECO:0000313" key="16">
    <source>
        <dbReference type="Proteomes" id="UP001165306"/>
    </source>
</evidence>
<keyword evidence="8 14" id="KW-1133">Transmembrane helix</keyword>
<evidence type="ECO:0000256" key="2">
    <source>
        <dbReference type="ARBA" id="ARBA00010621"/>
    </source>
</evidence>
<feature type="transmembrane region" description="Helical" evidence="14">
    <location>
        <begin position="123"/>
        <end position="143"/>
    </location>
</feature>
<feature type="transmembrane region" description="Helical" evidence="14">
    <location>
        <begin position="193"/>
        <end position="214"/>
    </location>
</feature>
<evidence type="ECO:0000256" key="6">
    <source>
        <dbReference type="ARBA" id="ARBA00022692"/>
    </source>
</evidence>
<evidence type="ECO:0000256" key="12">
    <source>
        <dbReference type="ARBA" id="ARBA00032932"/>
    </source>
</evidence>
<name>A0AA41WE86_9BACT</name>
<dbReference type="EMBL" id="JAMSLR010000002">
    <property type="protein sequence ID" value="MCM8748415.1"/>
    <property type="molecule type" value="Genomic_DNA"/>
</dbReference>
<keyword evidence="14" id="KW-0133">Cell shape</keyword>
<evidence type="ECO:0000256" key="10">
    <source>
        <dbReference type="ARBA" id="ARBA00023251"/>
    </source>
</evidence>
<dbReference type="GO" id="GO:0009252">
    <property type="term" value="P:peptidoglycan biosynthetic process"/>
    <property type="evidence" value="ECO:0007669"/>
    <property type="project" value="UniProtKB-KW"/>
</dbReference>
<keyword evidence="7 14" id="KW-0378">Hydrolase</keyword>
<dbReference type="RefSeq" id="WP_284056194.1">
    <property type="nucleotide sequence ID" value="NZ_JAMSLR010000002.1"/>
</dbReference>
<comment type="miscellaneous">
    <text evidence="14">Bacitracin is thought to be involved in the inhibition of peptidoglycan synthesis by sequestering undecaprenyl diphosphate, thereby reducing the pool of lipid carrier available.</text>
</comment>
<evidence type="ECO:0000313" key="15">
    <source>
        <dbReference type="EMBL" id="MCM8748415.1"/>
    </source>
</evidence>
<keyword evidence="5 14" id="KW-1003">Cell membrane</keyword>
<dbReference type="EC" id="3.6.1.27" evidence="3 14"/>
<evidence type="ECO:0000256" key="3">
    <source>
        <dbReference type="ARBA" id="ARBA00012374"/>
    </source>
</evidence>
<sequence length="280" mass="29378">MGVFEAILLGVLQGLTEFLPISSSAHLLIVPWLLGWPEPGLAFSVALHLGTLAAVVTYFWRDLLAMAAGLLRGLKTRRWTADPDARLALIIAIGSIPAAVAGFLGSDALDAYFHSGGGGDRAIMVSALLLIGLGLLLALAEWLARHRRDLSDVTAWDGIVVGLAQALALLPGVSRSGSTITAGLFLGLRRDAAARFSFLLGVPAVAGAGLLEGIDLLRAGLPAEERLIFAAGTISAAVVGYLAIAFLLRFLQRHSALVFVWYRLVLGTAVLALALWRASG</sequence>
<keyword evidence="14" id="KW-0961">Cell wall biogenesis/degradation</keyword>
<organism evidence="15 16">
    <name type="scientific">Thermalbibacter longus</name>
    <dbReference type="NCBI Taxonomy" id="2951981"/>
    <lineage>
        <taxon>Bacteria</taxon>
        <taxon>Pseudomonadati</taxon>
        <taxon>Thermomicrobiota</taxon>
        <taxon>Thermomicrobia</taxon>
        <taxon>Thermomicrobiales</taxon>
        <taxon>Thermomicrobiaceae</taxon>
        <taxon>Thermalbibacter</taxon>
    </lineage>
</organism>
<keyword evidence="6 14" id="KW-0812">Transmembrane</keyword>
<keyword evidence="14" id="KW-0573">Peptidoglycan synthesis</keyword>
<comment type="similarity">
    <text evidence="2 14">Belongs to the UppP family.</text>
</comment>
<evidence type="ECO:0000256" key="7">
    <source>
        <dbReference type="ARBA" id="ARBA00022801"/>
    </source>
</evidence>
<dbReference type="GO" id="GO:0071555">
    <property type="term" value="P:cell wall organization"/>
    <property type="evidence" value="ECO:0007669"/>
    <property type="project" value="UniProtKB-KW"/>
</dbReference>
<dbReference type="InterPro" id="IPR003824">
    <property type="entry name" value="UppP"/>
</dbReference>
<protein>
    <recommendedName>
        <fullName evidence="4 14">Undecaprenyl-diphosphatase</fullName>
        <ecNumber evidence="3 14">3.6.1.27</ecNumber>
    </recommendedName>
    <alternativeName>
        <fullName evidence="12 14">Bacitracin resistance protein</fullName>
    </alternativeName>
    <alternativeName>
        <fullName evidence="11 14">Undecaprenyl pyrophosphate phosphatase</fullName>
    </alternativeName>
</protein>
<proteinExistence type="inferred from homology"/>
<dbReference type="Proteomes" id="UP001165306">
    <property type="component" value="Unassembled WGS sequence"/>
</dbReference>
<comment type="function">
    <text evidence="14">Catalyzes the dephosphorylation of undecaprenyl diphosphate (UPP). Confers resistance to bacitracin.</text>
</comment>
<keyword evidence="16" id="KW-1185">Reference proteome</keyword>
<feature type="transmembrane region" description="Helical" evidence="14">
    <location>
        <begin position="226"/>
        <end position="248"/>
    </location>
</feature>
<feature type="transmembrane region" description="Helical" evidence="14">
    <location>
        <begin position="41"/>
        <end position="64"/>
    </location>
</feature>
<dbReference type="PANTHER" id="PTHR30622:SF4">
    <property type="entry name" value="UNDECAPRENYL-DIPHOSPHATASE"/>
    <property type="match status" value="1"/>
</dbReference>
<dbReference type="GO" id="GO:0008360">
    <property type="term" value="P:regulation of cell shape"/>
    <property type="evidence" value="ECO:0007669"/>
    <property type="project" value="UniProtKB-KW"/>
</dbReference>
<feature type="transmembrane region" description="Helical" evidence="14">
    <location>
        <begin position="85"/>
        <end position="103"/>
    </location>
</feature>
<dbReference type="GO" id="GO:0046677">
    <property type="term" value="P:response to antibiotic"/>
    <property type="evidence" value="ECO:0007669"/>
    <property type="project" value="UniProtKB-UniRule"/>
</dbReference>
<reference evidence="15" key="1">
    <citation type="submission" date="2022-06" db="EMBL/GenBank/DDBJ databases">
        <title>CFH 74404 Thermomicrobiaceae sp.</title>
        <authorList>
            <person name="Ming H."/>
            <person name="Li W.-J."/>
            <person name="Zhao Z."/>
        </authorList>
    </citation>
    <scope>NUCLEOTIDE SEQUENCE</scope>
    <source>
        <strain evidence="15">CFH 74404</strain>
    </source>
</reference>
<evidence type="ECO:0000256" key="8">
    <source>
        <dbReference type="ARBA" id="ARBA00022989"/>
    </source>
</evidence>
<comment type="catalytic activity">
    <reaction evidence="13 14">
        <text>di-trans,octa-cis-undecaprenyl diphosphate + H2O = di-trans,octa-cis-undecaprenyl phosphate + phosphate + H(+)</text>
        <dbReference type="Rhea" id="RHEA:28094"/>
        <dbReference type="ChEBI" id="CHEBI:15377"/>
        <dbReference type="ChEBI" id="CHEBI:15378"/>
        <dbReference type="ChEBI" id="CHEBI:43474"/>
        <dbReference type="ChEBI" id="CHEBI:58405"/>
        <dbReference type="ChEBI" id="CHEBI:60392"/>
        <dbReference type="EC" id="3.6.1.27"/>
    </reaction>
</comment>
<dbReference type="HAMAP" id="MF_01006">
    <property type="entry name" value="Undec_diphosphatase"/>
    <property type="match status" value="1"/>
</dbReference>
<gene>
    <name evidence="14 15" type="primary">uppP</name>
    <name evidence="15" type="ORF">NET02_04595</name>
</gene>
<evidence type="ECO:0000256" key="1">
    <source>
        <dbReference type="ARBA" id="ARBA00004651"/>
    </source>
</evidence>
<dbReference type="AlphaFoldDB" id="A0AA41WE86"/>
<dbReference type="GO" id="GO:0005886">
    <property type="term" value="C:plasma membrane"/>
    <property type="evidence" value="ECO:0007669"/>
    <property type="project" value="UniProtKB-SubCell"/>
</dbReference>
<evidence type="ECO:0000256" key="9">
    <source>
        <dbReference type="ARBA" id="ARBA00023136"/>
    </source>
</evidence>
<dbReference type="GO" id="GO:0050380">
    <property type="term" value="F:undecaprenyl-diphosphatase activity"/>
    <property type="evidence" value="ECO:0007669"/>
    <property type="project" value="UniProtKB-UniRule"/>
</dbReference>
<feature type="transmembrane region" description="Helical" evidence="14">
    <location>
        <begin position="260"/>
        <end position="278"/>
    </location>
</feature>
<keyword evidence="9 14" id="KW-0472">Membrane</keyword>
<dbReference type="NCBIfam" id="TIGR00753">
    <property type="entry name" value="undec_PP_bacA"/>
    <property type="match status" value="1"/>
</dbReference>
<accession>A0AA41WE86</accession>